<protein>
    <submittedName>
        <fullName evidence="1">Uncharacterized protein</fullName>
    </submittedName>
</protein>
<organism evidence="1 2">
    <name type="scientific">Pseudomonas azotoformans</name>
    <dbReference type="NCBI Taxonomy" id="47878"/>
    <lineage>
        <taxon>Bacteria</taxon>
        <taxon>Pseudomonadati</taxon>
        <taxon>Pseudomonadota</taxon>
        <taxon>Gammaproteobacteria</taxon>
        <taxon>Pseudomonadales</taxon>
        <taxon>Pseudomonadaceae</taxon>
        <taxon>Pseudomonas</taxon>
    </lineage>
</organism>
<dbReference type="EMBL" id="CP014546">
    <property type="protein sequence ID" value="AMN82702.1"/>
    <property type="molecule type" value="Genomic_DNA"/>
</dbReference>
<sequence length="98" mass="10907">MSNHDLIQGVKDNFRQFTAGADDQYINVNELKEAAGQTPSNRTFSPEARHVAAELLNRPGLLRELDIGTNNQGGPGYEDKRFDMDNIDFILDKGRVSA</sequence>
<evidence type="ECO:0000313" key="1">
    <source>
        <dbReference type="EMBL" id="AMN82702.1"/>
    </source>
</evidence>
<gene>
    <name evidence="1" type="ORF">AYR47_19145</name>
</gene>
<name>A0A140GWK8_PSEAZ</name>
<dbReference type="KEGG" id="pazo:AYR47_19145"/>
<dbReference type="AlphaFoldDB" id="A0A140GWK8"/>
<accession>A0A140GWK8</accession>
<dbReference type="Proteomes" id="UP000070516">
    <property type="component" value="Chromosome"/>
</dbReference>
<proteinExistence type="predicted"/>
<evidence type="ECO:0000313" key="2">
    <source>
        <dbReference type="Proteomes" id="UP000070516"/>
    </source>
</evidence>
<reference evidence="1 2" key="1">
    <citation type="submission" date="2016-02" db="EMBL/GenBank/DDBJ databases">
        <title>Complete genome sequence of Pseudomonas azotoformans S4.</title>
        <authorList>
            <person name="Fang Y."/>
            <person name="Wu L."/>
            <person name="Feng G."/>
        </authorList>
    </citation>
    <scope>NUCLEOTIDE SEQUENCE [LARGE SCALE GENOMIC DNA]</scope>
    <source>
        <strain evidence="1 2">S4</strain>
    </source>
</reference>